<name>A0A7X6DE78_9BURK</name>
<evidence type="ECO:0000256" key="2">
    <source>
        <dbReference type="SAM" id="SignalP"/>
    </source>
</evidence>
<gene>
    <name evidence="3" type="ORF">RAMLITH_06990</name>
</gene>
<keyword evidence="4" id="KW-1185">Reference proteome</keyword>
<reference evidence="3 4" key="1">
    <citation type="journal article" date="2020" name="Nature">
        <title>Bacterial chemolithoautotrophy via manganese oxidation.</title>
        <authorList>
            <person name="Yu H."/>
            <person name="Leadbetter J.R."/>
        </authorList>
    </citation>
    <scope>NUCLEOTIDE SEQUENCE [LARGE SCALE GENOMIC DNA]</scope>
    <source>
        <strain evidence="3 4">RBP-1</strain>
    </source>
</reference>
<keyword evidence="2" id="KW-0732">Signal</keyword>
<protein>
    <recommendedName>
        <fullName evidence="5">DUF4231 domain-containing protein</fullName>
    </recommendedName>
</protein>
<evidence type="ECO:0000313" key="3">
    <source>
        <dbReference type="EMBL" id="NKE65564.1"/>
    </source>
</evidence>
<feature type="chain" id="PRO_5031116944" description="DUF4231 domain-containing protein" evidence="2">
    <location>
        <begin position="23"/>
        <end position="319"/>
    </location>
</feature>
<organism evidence="3 4">
    <name type="scientific">Ramlibacter lithotrophicus</name>
    <dbReference type="NCBI Taxonomy" id="2606681"/>
    <lineage>
        <taxon>Bacteria</taxon>
        <taxon>Pseudomonadati</taxon>
        <taxon>Pseudomonadota</taxon>
        <taxon>Betaproteobacteria</taxon>
        <taxon>Burkholderiales</taxon>
        <taxon>Comamonadaceae</taxon>
        <taxon>Ramlibacter</taxon>
    </lineage>
</organism>
<evidence type="ECO:0008006" key="5">
    <source>
        <dbReference type="Google" id="ProtNLM"/>
    </source>
</evidence>
<dbReference type="Proteomes" id="UP000521868">
    <property type="component" value="Unassembled WGS sequence"/>
</dbReference>
<dbReference type="AlphaFoldDB" id="A0A7X6DE78"/>
<comment type="caution">
    <text evidence="3">The sequence shown here is derived from an EMBL/GenBank/DDBJ whole genome shotgun (WGS) entry which is preliminary data.</text>
</comment>
<accession>A0A7X6DE78</accession>
<keyword evidence="1" id="KW-0472">Membrane</keyword>
<sequence>MSRITPLVLVLLCWSVAHPAAADPLLASIDILLQEPTELVREWEVARYISIAIVTVVVFLGAAVAVVHSLPMTISKVGAVVLGSAVTLLTGLNNAYFDFDHRQYKAMATQGRLLLAEIKVKINELSQFPPDQQDARKAIFEQIRRHKNEILALPMAFQERSVRTAGDARPAGLIATAHAQAGRPAWITKVPVDDEHLYFLGDAQGSDYFGAVKASREHALKQAREYLAGRLAAPQAGGVDSASAAKYLLESAKVESTYSSYHSKQQTIRVYTLLSVSKRLADSDLRLFGATNAQKVLPVQQQQLKDAVRSQSEYLNLKR</sequence>
<dbReference type="EMBL" id="VTOX01000002">
    <property type="protein sequence ID" value="NKE65564.1"/>
    <property type="molecule type" value="Genomic_DNA"/>
</dbReference>
<dbReference type="RefSeq" id="WP_168106678.1">
    <property type="nucleotide sequence ID" value="NZ_VTOX01000002.1"/>
</dbReference>
<feature type="transmembrane region" description="Helical" evidence="1">
    <location>
        <begin position="46"/>
        <end position="67"/>
    </location>
</feature>
<keyword evidence="1" id="KW-0812">Transmembrane</keyword>
<evidence type="ECO:0000313" key="4">
    <source>
        <dbReference type="Proteomes" id="UP000521868"/>
    </source>
</evidence>
<feature type="transmembrane region" description="Helical" evidence="1">
    <location>
        <begin position="79"/>
        <end position="97"/>
    </location>
</feature>
<keyword evidence="1" id="KW-1133">Transmembrane helix</keyword>
<evidence type="ECO:0000256" key="1">
    <source>
        <dbReference type="SAM" id="Phobius"/>
    </source>
</evidence>
<feature type="signal peptide" evidence="2">
    <location>
        <begin position="1"/>
        <end position="22"/>
    </location>
</feature>
<proteinExistence type="predicted"/>